<dbReference type="Proteomes" id="UP000285278">
    <property type="component" value="Unassembled WGS sequence"/>
</dbReference>
<evidence type="ECO:0000313" key="3">
    <source>
        <dbReference type="Proteomes" id="UP000285278"/>
    </source>
</evidence>
<evidence type="ECO:0000256" key="1">
    <source>
        <dbReference type="SAM" id="MobiDB-lite"/>
    </source>
</evidence>
<reference evidence="2 3" key="1">
    <citation type="submission" date="2018-09" db="EMBL/GenBank/DDBJ databases">
        <title>Optimization and identification of Corynebacterium falsenii FN1-14 from fish paste.</title>
        <authorList>
            <person name="Daroonpunt R."/>
            <person name="Tanasupawat S."/>
        </authorList>
    </citation>
    <scope>NUCLEOTIDE SEQUENCE [LARGE SCALE GENOMIC DNA]</scope>
    <source>
        <strain evidence="2 3">FN1-14</strain>
    </source>
</reference>
<feature type="compositionally biased region" description="Polar residues" evidence="1">
    <location>
        <begin position="62"/>
        <end position="72"/>
    </location>
</feature>
<feature type="compositionally biased region" description="Basic and acidic residues" evidence="1">
    <location>
        <begin position="75"/>
        <end position="94"/>
    </location>
</feature>
<feature type="compositionally biased region" description="Basic and acidic residues" evidence="1">
    <location>
        <begin position="47"/>
        <end position="57"/>
    </location>
</feature>
<comment type="caution">
    <text evidence="2">The sequence shown here is derived from an EMBL/GenBank/DDBJ whole genome shotgun (WGS) entry which is preliminary data.</text>
</comment>
<evidence type="ECO:0000313" key="2">
    <source>
        <dbReference type="EMBL" id="RIX34231.1"/>
    </source>
</evidence>
<dbReference type="InterPro" id="IPR019639">
    <property type="entry name" value="DUF2505"/>
</dbReference>
<dbReference type="EMBL" id="QXJK01000008">
    <property type="protein sequence ID" value="RIX34231.1"/>
    <property type="molecule type" value="Genomic_DNA"/>
</dbReference>
<accession>A0A418Q610</accession>
<gene>
    <name evidence="2" type="ORF">D3M95_07805</name>
</gene>
<organism evidence="2 3">
    <name type="scientific">Corynebacterium falsenii</name>
    <dbReference type="NCBI Taxonomy" id="108486"/>
    <lineage>
        <taxon>Bacteria</taxon>
        <taxon>Bacillati</taxon>
        <taxon>Actinomycetota</taxon>
        <taxon>Actinomycetes</taxon>
        <taxon>Mycobacteriales</taxon>
        <taxon>Corynebacteriaceae</taxon>
        <taxon>Corynebacterium</taxon>
    </lineage>
</organism>
<protein>
    <submittedName>
        <fullName evidence="2">DUF2505 family protein</fullName>
    </submittedName>
</protein>
<dbReference type="AlphaFoldDB" id="A0A418Q610"/>
<dbReference type="OrthoDB" id="4405767at2"/>
<sequence length="194" mass="20983">MPMAKTKEFSSSVDLPIERVHQIVTSEQYLTTTDEMITESTVEILHAERQVGDDGEVRALVTVTSATPQDSDTPTEEKEHQPESLLNEDPHEPTGDGDSNGLETTQATIVSAPDADGSFRMISDTPLPNGMGEMSTTFSFVPAGPSETTVNVQAMANVKIPIVGGKLAKKLLESSEQTVENGLERVRRLDQVQS</sequence>
<name>A0A418Q610_9CORY</name>
<feature type="region of interest" description="Disordered" evidence="1">
    <location>
        <begin position="47"/>
        <end position="105"/>
    </location>
</feature>
<dbReference type="STRING" id="1451189.CFAL_02390"/>
<keyword evidence="3" id="KW-1185">Reference proteome</keyword>
<proteinExistence type="predicted"/>
<dbReference type="Pfam" id="PF10698">
    <property type="entry name" value="DUF2505"/>
    <property type="match status" value="1"/>
</dbReference>